<reference evidence="5 6" key="1">
    <citation type="submission" date="2017-02" db="EMBL/GenBank/DDBJ databases">
        <title>Genomes of Trichoderma spp. with biocontrol activity.</title>
        <authorList>
            <person name="Gardiner D."/>
            <person name="Kazan K."/>
            <person name="Vos C."/>
            <person name="Harvey P."/>
        </authorList>
    </citation>
    <scope>NUCLEOTIDE SEQUENCE [LARGE SCALE GENOMIC DNA]</scope>
    <source>
        <strain evidence="5 6">Tr1</strain>
    </source>
</reference>
<dbReference type="Pfam" id="PF10186">
    <property type="entry name" value="ATG14"/>
    <property type="match status" value="1"/>
</dbReference>
<dbReference type="Proteomes" id="UP000236290">
    <property type="component" value="Unassembled WGS sequence"/>
</dbReference>
<proteinExistence type="inferred from homology"/>
<evidence type="ECO:0000256" key="4">
    <source>
        <dbReference type="SAM" id="MobiDB-lite"/>
    </source>
</evidence>
<feature type="region of interest" description="Disordered" evidence="4">
    <location>
        <begin position="449"/>
        <end position="490"/>
    </location>
</feature>
<dbReference type="GO" id="GO:0000149">
    <property type="term" value="F:SNARE binding"/>
    <property type="evidence" value="ECO:0007669"/>
    <property type="project" value="TreeGrafter"/>
</dbReference>
<accession>A0A2K0UL63</accession>
<dbReference type="GO" id="GO:0000323">
    <property type="term" value="C:lytic vacuole"/>
    <property type="evidence" value="ECO:0007669"/>
    <property type="project" value="TreeGrafter"/>
</dbReference>
<comment type="caution">
    <text evidence="5">The sequence shown here is derived from an EMBL/GenBank/DDBJ whole genome shotgun (WGS) entry which is preliminary data.</text>
</comment>
<keyword evidence="3" id="KW-0175">Coiled coil</keyword>
<dbReference type="InterPro" id="IPR018791">
    <property type="entry name" value="UV_resistance/autophagy_Atg14"/>
</dbReference>
<gene>
    <name evidence="5" type="ORF">THARTR1_01539</name>
</gene>
<evidence type="ECO:0000313" key="5">
    <source>
        <dbReference type="EMBL" id="PNP58523.1"/>
    </source>
</evidence>
<evidence type="ECO:0000256" key="2">
    <source>
        <dbReference type="ARBA" id="ARBA00013807"/>
    </source>
</evidence>
<evidence type="ECO:0000256" key="3">
    <source>
        <dbReference type="ARBA" id="ARBA00023054"/>
    </source>
</evidence>
<dbReference type="GO" id="GO:0035493">
    <property type="term" value="P:SNARE complex assembly"/>
    <property type="evidence" value="ECO:0007669"/>
    <property type="project" value="TreeGrafter"/>
</dbReference>
<evidence type="ECO:0000313" key="6">
    <source>
        <dbReference type="Proteomes" id="UP000236290"/>
    </source>
</evidence>
<dbReference type="PANTHER" id="PTHR15157:SF13">
    <property type="entry name" value="AUTOPHAGY-RELATED PROTEIN 14"/>
    <property type="match status" value="1"/>
</dbReference>
<evidence type="ECO:0000256" key="1">
    <source>
        <dbReference type="ARBA" id="ARBA00009574"/>
    </source>
</evidence>
<dbReference type="GO" id="GO:0005768">
    <property type="term" value="C:endosome"/>
    <property type="evidence" value="ECO:0007669"/>
    <property type="project" value="TreeGrafter"/>
</dbReference>
<comment type="similarity">
    <text evidence="1">Belongs to the ATG14 family.</text>
</comment>
<dbReference type="EMBL" id="MTYI01000020">
    <property type="protein sequence ID" value="PNP58523.1"/>
    <property type="molecule type" value="Genomic_DNA"/>
</dbReference>
<organism evidence="5 6">
    <name type="scientific">Trichoderma harzianum</name>
    <name type="common">Hypocrea lixii</name>
    <dbReference type="NCBI Taxonomy" id="5544"/>
    <lineage>
        <taxon>Eukaryota</taxon>
        <taxon>Fungi</taxon>
        <taxon>Dikarya</taxon>
        <taxon>Ascomycota</taxon>
        <taxon>Pezizomycotina</taxon>
        <taxon>Sordariomycetes</taxon>
        <taxon>Hypocreomycetidae</taxon>
        <taxon>Hypocreales</taxon>
        <taxon>Hypocreaceae</taxon>
        <taxon>Trichoderma</taxon>
    </lineage>
</organism>
<name>A0A2K0UL63_TRIHA</name>
<protein>
    <recommendedName>
        <fullName evidence="2">Autophagy-related protein 14</fullName>
    </recommendedName>
</protein>
<dbReference type="GO" id="GO:0032991">
    <property type="term" value="C:protein-containing complex"/>
    <property type="evidence" value="ECO:0007669"/>
    <property type="project" value="UniProtKB-ARBA"/>
</dbReference>
<dbReference type="PANTHER" id="PTHR15157">
    <property type="entry name" value="UV RADIATION RESISTANCE-ASSOCIATED GENE PROTEIN"/>
    <property type="match status" value="1"/>
</dbReference>
<feature type="region of interest" description="Disordered" evidence="4">
    <location>
        <begin position="1"/>
        <end position="21"/>
    </location>
</feature>
<sequence length="490" mass="54675">MQSSVQASPRKAQDPPTASDMECDICHRPHDAQRRPFLCAVDARNRIYEGRMKNLQLMIENDTLKAQINEILADTRPNKHSLDEVISHKQAAEQKTDQILAAAEQLRGDIRAARDEIQARKAALARRKSDLASVSAGLAERRAKQLKDVEKSVHVLKFRWSQTAEDTASTRTFLCAEAVRLYGLRRVAKRGITGRYEYSLGRVPIVDLTSMDSLSPEVISTSLSHVAHVLMLVSHYLSIRLPAEIILPHRDYPRPTMFTIQNSYRHGDVSFPGSLMTAPLSDTPFANSHIPRPRPLFVDKPLPQLSKEDPANYSLFLEGATLLAYDVAWLCCSQGVSVGDRTSFEDICNMGRNMYNLLMNNQYSGVNNFSPGSNDHIGGQNADEKRTWIGRFAHGTTFYSLNDDEGTEFIKSFKLPNPLKLADKLKKKLLGDAPAPDWEVLGDDEWKDEGLAGNGAFDPKALGNRNGSLVDVKDSPRTSNSNGWMKVKSR</sequence>
<dbReference type="OrthoDB" id="16772at2759"/>
<dbReference type="AlphaFoldDB" id="A0A2K0UL63"/>